<evidence type="ECO:0000313" key="2">
    <source>
        <dbReference type="Proteomes" id="UP001187682"/>
    </source>
</evidence>
<name>A0AAE8T075_9PEZI</name>
<dbReference type="AlphaFoldDB" id="A0AAE8T075"/>
<dbReference type="Proteomes" id="UP001187682">
    <property type="component" value="Unassembled WGS sequence"/>
</dbReference>
<accession>A0AAE8T075</accession>
<proteinExistence type="predicted"/>
<gene>
    <name evidence="1" type="ORF">DNG_10434</name>
</gene>
<comment type="caution">
    <text evidence="1">The sequence shown here is derived from an EMBL/GenBank/DDBJ whole genome shotgun (WGS) entry which is preliminary data.</text>
</comment>
<protein>
    <submittedName>
        <fullName evidence="1">Uncharacterized protein</fullName>
    </submittedName>
</protein>
<dbReference type="EMBL" id="ONZQ02000024">
    <property type="protein sequence ID" value="SPO07739.1"/>
    <property type="molecule type" value="Genomic_DNA"/>
</dbReference>
<evidence type="ECO:0000313" key="1">
    <source>
        <dbReference type="EMBL" id="SPO07739.1"/>
    </source>
</evidence>
<keyword evidence="2" id="KW-1185">Reference proteome</keyword>
<organism evidence="1 2">
    <name type="scientific">Cephalotrichum gorgonifer</name>
    <dbReference type="NCBI Taxonomy" id="2041049"/>
    <lineage>
        <taxon>Eukaryota</taxon>
        <taxon>Fungi</taxon>
        <taxon>Dikarya</taxon>
        <taxon>Ascomycota</taxon>
        <taxon>Pezizomycotina</taxon>
        <taxon>Sordariomycetes</taxon>
        <taxon>Hypocreomycetidae</taxon>
        <taxon>Microascales</taxon>
        <taxon>Microascaceae</taxon>
        <taxon>Cephalotrichum</taxon>
    </lineage>
</organism>
<reference evidence="1" key="1">
    <citation type="submission" date="2018-03" db="EMBL/GenBank/DDBJ databases">
        <authorList>
            <person name="Guldener U."/>
        </authorList>
    </citation>
    <scope>NUCLEOTIDE SEQUENCE</scope>
</reference>
<sequence length="235" mass="26042">MENQAIVDLIDKTAESRAGDGDGMWYCELIVCLAALAKGEFASLVYNKAITGMDPETDRDGRKRVWELLREAALKVTPVTTNWRVFKALVPIIQVMDPLDVPDAGGFHTFTLGDAEKKKGEAWLARAYGEERATREIAVTNKYAPDYGDYLRMVIASIFDDEKIFNFLQTETLLILAMISQNEYQMTATHVLAYVRNGGTKGGVRLLIKFAEEVAEAIGQKIVGFPGLDELLGTV</sequence>